<dbReference type="SUPFAM" id="SSF53383">
    <property type="entry name" value="PLP-dependent transferases"/>
    <property type="match status" value="1"/>
</dbReference>
<evidence type="ECO:0000256" key="5">
    <source>
        <dbReference type="ARBA" id="ARBA00022898"/>
    </source>
</evidence>
<dbReference type="GO" id="GO:0006520">
    <property type="term" value="P:amino acid metabolic process"/>
    <property type="evidence" value="ECO:0007669"/>
    <property type="project" value="InterPro"/>
</dbReference>
<gene>
    <name evidence="8" type="ORF">DZC73_03580</name>
</gene>
<evidence type="ECO:0000256" key="1">
    <source>
        <dbReference type="ARBA" id="ARBA00001933"/>
    </source>
</evidence>
<reference evidence="8 9" key="2">
    <citation type="submission" date="2018-12" db="EMBL/GenBank/DDBJ databases">
        <title>Rhizobacter gummiphilus sp. nov., a rubber-degrading bacterium isolated from the soil of a botanical garden in Japan.</title>
        <authorList>
            <person name="Shunsuke S.S."/>
        </authorList>
    </citation>
    <scope>NUCLEOTIDE SEQUENCE [LARGE SCALE GENOMIC DNA]</scope>
    <source>
        <strain evidence="8 9">S-16</strain>
    </source>
</reference>
<accession>A0A3N7HWA1</accession>
<keyword evidence="4 6" id="KW-0808">Transferase</keyword>
<keyword evidence="9" id="KW-1185">Reference proteome</keyword>
<evidence type="ECO:0000256" key="2">
    <source>
        <dbReference type="ARBA" id="ARBA00007441"/>
    </source>
</evidence>
<evidence type="ECO:0000313" key="8">
    <source>
        <dbReference type="EMBL" id="RQP26133.1"/>
    </source>
</evidence>
<dbReference type="InterPro" id="IPR004839">
    <property type="entry name" value="Aminotransferase_I/II_large"/>
</dbReference>
<evidence type="ECO:0000313" key="9">
    <source>
        <dbReference type="Proteomes" id="UP000267464"/>
    </source>
</evidence>
<dbReference type="PROSITE" id="PS00105">
    <property type="entry name" value="AA_TRANSFER_CLASS_1"/>
    <property type="match status" value="1"/>
</dbReference>
<dbReference type="GO" id="GO:0030170">
    <property type="term" value="F:pyridoxal phosphate binding"/>
    <property type="evidence" value="ECO:0007669"/>
    <property type="project" value="InterPro"/>
</dbReference>
<dbReference type="CDD" id="cd00609">
    <property type="entry name" value="AAT_like"/>
    <property type="match status" value="1"/>
</dbReference>
<dbReference type="EMBL" id="QUSW01000001">
    <property type="protein sequence ID" value="RQP26133.1"/>
    <property type="molecule type" value="Genomic_DNA"/>
</dbReference>
<sequence length="431" mass="47162">MDVQPMQMNNLRQVAKSQTLLLNEQSRNIEVSGREIFKFGFGQSPFPPLPAAVDALRVHAAAKDYTPVQGLLDLRARVAAFHVDAFGLRARAEQVLVAPGSKILLYTVMAAFERADVLIPAPAWVSYAPQAKLLGHTPIRVATSFEQRWRATPEAIADALRRKSDAGVPSLLVLNHPGNPDGLSYTSSELEAIARVCNRHEVLVISDEIYGLLDHRGEHVSLAAYYPERTIVTGGLSKWCGAGGWRLGVAVLPHELLGDFSETLVGIASETYSCAPLPVQMAACEAYQWNSATRDYLAHQRRVLDHIGQITARQLIKAGVNLHLPTGGFYLFPDFTPFADRLHRAGIHSSQALCERLLADTGVALLPGDAFGMAPDHLCARLAYVEFDGAHALAVSRELRLDRPFDDAASHVLFAKTVRGTLRLTQWLATL</sequence>
<feature type="domain" description="Aminotransferase class I/classII large" evidence="7">
    <location>
        <begin position="35"/>
        <end position="376"/>
    </location>
</feature>
<organism evidence="8 9">
    <name type="scientific">Piscinibacter terrae</name>
    <dbReference type="NCBI Taxonomy" id="2496871"/>
    <lineage>
        <taxon>Bacteria</taxon>
        <taxon>Pseudomonadati</taxon>
        <taxon>Pseudomonadota</taxon>
        <taxon>Betaproteobacteria</taxon>
        <taxon>Burkholderiales</taxon>
        <taxon>Sphaerotilaceae</taxon>
        <taxon>Piscinibacter</taxon>
    </lineage>
</organism>
<comment type="cofactor">
    <cofactor evidence="1 6">
        <name>pyridoxal 5'-phosphate</name>
        <dbReference type="ChEBI" id="CHEBI:597326"/>
    </cofactor>
</comment>
<dbReference type="Gene3D" id="3.90.1150.10">
    <property type="entry name" value="Aspartate Aminotransferase, domain 1"/>
    <property type="match status" value="1"/>
</dbReference>
<dbReference type="PANTHER" id="PTHR46383:SF1">
    <property type="entry name" value="ASPARTATE AMINOTRANSFERASE"/>
    <property type="match status" value="1"/>
</dbReference>
<dbReference type="PANTHER" id="PTHR46383">
    <property type="entry name" value="ASPARTATE AMINOTRANSFERASE"/>
    <property type="match status" value="1"/>
</dbReference>
<comment type="similarity">
    <text evidence="2 6">Belongs to the class-I pyridoxal-phosphate-dependent aminotransferase family.</text>
</comment>
<dbReference type="InterPro" id="IPR015421">
    <property type="entry name" value="PyrdxlP-dep_Trfase_major"/>
</dbReference>
<keyword evidence="3 6" id="KW-0032">Aminotransferase</keyword>
<dbReference type="InterPro" id="IPR050596">
    <property type="entry name" value="AspAT/PAT-like"/>
</dbReference>
<protein>
    <recommendedName>
        <fullName evidence="6">Aminotransferase</fullName>
        <ecNumber evidence="6">2.6.1.-</ecNumber>
    </recommendedName>
</protein>
<evidence type="ECO:0000259" key="7">
    <source>
        <dbReference type="Pfam" id="PF00155"/>
    </source>
</evidence>
<evidence type="ECO:0000256" key="4">
    <source>
        <dbReference type="ARBA" id="ARBA00022679"/>
    </source>
</evidence>
<keyword evidence="5" id="KW-0663">Pyridoxal phosphate</keyword>
<dbReference type="EC" id="2.6.1.-" evidence="6"/>
<dbReference type="Proteomes" id="UP000267464">
    <property type="component" value="Unassembled WGS sequence"/>
</dbReference>
<dbReference type="Pfam" id="PF00155">
    <property type="entry name" value="Aminotran_1_2"/>
    <property type="match status" value="1"/>
</dbReference>
<dbReference type="InterPro" id="IPR015422">
    <property type="entry name" value="PyrdxlP-dep_Trfase_small"/>
</dbReference>
<dbReference type="Gene3D" id="3.40.640.10">
    <property type="entry name" value="Type I PLP-dependent aspartate aminotransferase-like (Major domain)"/>
    <property type="match status" value="1"/>
</dbReference>
<dbReference type="InterPro" id="IPR004838">
    <property type="entry name" value="NHTrfase_class1_PyrdxlP-BS"/>
</dbReference>
<name>A0A3N7HWA1_9BURK</name>
<reference evidence="8 9" key="1">
    <citation type="submission" date="2018-08" db="EMBL/GenBank/DDBJ databases">
        <authorList>
            <person name="Khan S.A."/>
            <person name="Jeon C.O."/>
            <person name="Chun B.H."/>
            <person name="Jeong S.E."/>
        </authorList>
    </citation>
    <scope>NUCLEOTIDE SEQUENCE [LARGE SCALE GENOMIC DNA]</scope>
    <source>
        <strain evidence="8 9">S-16</strain>
    </source>
</reference>
<dbReference type="AlphaFoldDB" id="A0A3N7HWA1"/>
<evidence type="ECO:0000256" key="6">
    <source>
        <dbReference type="RuleBase" id="RU000481"/>
    </source>
</evidence>
<dbReference type="InterPro" id="IPR015424">
    <property type="entry name" value="PyrdxlP-dep_Trfase"/>
</dbReference>
<comment type="caution">
    <text evidence="8">The sequence shown here is derived from an EMBL/GenBank/DDBJ whole genome shotgun (WGS) entry which is preliminary data.</text>
</comment>
<dbReference type="GO" id="GO:0008483">
    <property type="term" value="F:transaminase activity"/>
    <property type="evidence" value="ECO:0007669"/>
    <property type="project" value="UniProtKB-KW"/>
</dbReference>
<evidence type="ECO:0000256" key="3">
    <source>
        <dbReference type="ARBA" id="ARBA00022576"/>
    </source>
</evidence>
<proteinExistence type="inferred from homology"/>